<evidence type="ECO:0000313" key="3">
    <source>
        <dbReference type="Proteomes" id="UP000886998"/>
    </source>
</evidence>
<comment type="caution">
    <text evidence="2">The sequence shown here is derived from an EMBL/GenBank/DDBJ whole genome shotgun (WGS) entry which is preliminary data.</text>
</comment>
<dbReference type="EMBL" id="BMAV01015200">
    <property type="protein sequence ID" value="GFY64330.1"/>
    <property type="molecule type" value="Genomic_DNA"/>
</dbReference>
<reference evidence="2" key="1">
    <citation type="submission" date="2020-08" db="EMBL/GenBank/DDBJ databases">
        <title>Multicomponent nature underlies the extraordinary mechanical properties of spider dragline silk.</title>
        <authorList>
            <person name="Kono N."/>
            <person name="Nakamura H."/>
            <person name="Mori M."/>
            <person name="Yoshida Y."/>
            <person name="Ohtoshi R."/>
            <person name="Malay A.D."/>
            <person name="Moran D.A.P."/>
            <person name="Tomita M."/>
            <person name="Numata K."/>
            <person name="Arakawa K."/>
        </authorList>
    </citation>
    <scope>NUCLEOTIDE SEQUENCE</scope>
</reference>
<feature type="region of interest" description="Disordered" evidence="1">
    <location>
        <begin position="1"/>
        <end position="21"/>
    </location>
</feature>
<dbReference type="Proteomes" id="UP000886998">
    <property type="component" value="Unassembled WGS sequence"/>
</dbReference>
<dbReference type="AlphaFoldDB" id="A0A8X6Y1I6"/>
<keyword evidence="3" id="KW-1185">Reference proteome</keyword>
<protein>
    <submittedName>
        <fullName evidence="2">Uncharacterized protein</fullName>
    </submittedName>
</protein>
<name>A0A8X6Y1I6_9ARAC</name>
<evidence type="ECO:0000313" key="2">
    <source>
        <dbReference type="EMBL" id="GFY64330.1"/>
    </source>
</evidence>
<evidence type="ECO:0000256" key="1">
    <source>
        <dbReference type="SAM" id="MobiDB-lite"/>
    </source>
</evidence>
<proteinExistence type="predicted"/>
<organism evidence="2 3">
    <name type="scientific">Trichonephila inaurata madagascariensis</name>
    <dbReference type="NCBI Taxonomy" id="2747483"/>
    <lineage>
        <taxon>Eukaryota</taxon>
        <taxon>Metazoa</taxon>
        <taxon>Ecdysozoa</taxon>
        <taxon>Arthropoda</taxon>
        <taxon>Chelicerata</taxon>
        <taxon>Arachnida</taxon>
        <taxon>Araneae</taxon>
        <taxon>Araneomorphae</taxon>
        <taxon>Entelegynae</taxon>
        <taxon>Araneoidea</taxon>
        <taxon>Nephilidae</taxon>
        <taxon>Trichonephila</taxon>
        <taxon>Trichonephila inaurata</taxon>
    </lineage>
</organism>
<accession>A0A8X6Y1I6</accession>
<sequence>MDEAGTEKPPVPHETRTNPQKFNITGEACVLTKHSTTKYKVLKPSPLARFDVITCRNNLNRTKEKDENGRWNREPPPPPPHYSLPHYVWIVAFGDPVI</sequence>
<feature type="compositionally biased region" description="Basic and acidic residues" evidence="1">
    <location>
        <begin position="61"/>
        <end position="73"/>
    </location>
</feature>
<gene>
    <name evidence="2" type="ORF">TNIN_153571</name>
</gene>
<feature type="region of interest" description="Disordered" evidence="1">
    <location>
        <begin position="59"/>
        <end position="78"/>
    </location>
</feature>